<comment type="caution">
    <text evidence="2">The sequence shown here is derived from an EMBL/GenBank/DDBJ whole genome shotgun (WGS) entry which is preliminary data.</text>
</comment>
<sequence length="96" mass="10868">MGAGSDDSRALARYTWPEVQLRSGREEKWLVIDRKVYNISEFCKRHPGGVRVISHYAGQDATDAFTAFHIDKQLVGRYLKPLLIGRPLAKYSQACS</sequence>
<dbReference type="GO" id="GO:0006629">
    <property type="term" value="P:lipid metabolic process"/>
    <property type="evidence" value="ECO:0007669"/>
    <property type="project" value="TreeGrafter"/>
</dbReference>
<evidence type="ECO:0000313" key="2">
    <source>
        <dbReference type="EMBL" id="KAK1159756.1"/>
    </source>
</evidence>
<name>A0AAD8CZV0_ACIOX</name>
<dbReference type="PANTHER" id="PTHR19353:SF57">
    <property type="entry name" value="ACYL-COA (8-3)-DESATURASE"/>
    <property type="match status" value="1"/>
</dbReference>
<accession>A0AAD8CZV0</accession>
<dbReference type="InterPro" id="IPR036400">
    <property type="entry name" value="Cyt_B5-like_heme/steroid_sf"/>
</dbReference>
<dbReference type="PRINTS" id="PR00363">
    <property type="entry name" value="CYTOCHROMEB5"/>
</dbReference>
<dbReference type="PANTHER" id="PTHR19353">
    <property type="entry name" value="FATTY ACID DESATURASE 2"/>
    <property type="match status" value="1"/>
</dbReference>
<dbReference type="SMART" id="SM01117">
    <property type="entry name" value="Cyt-b5"/>
    <property type="match status" value="1"/>
</dbReference>
<dbReference type="Gene3D" id="3.10.120.10">
    <property type="entry name" value="Cytochrome b5-like heme/steroid binding domain"/>
    <property type="match status" value="1"/>
</dbReference>
<dbReference type="Proteomes" id="UP001230051">
    <property type="component" value="Unassembled WGS sequence"/>
</dbReference>
<evidence type="ECO:0000313" key="3">
    <source>
        <dbReference type="Proteomes" id="UP001230051"/>
    </source>
</evidence>
<dbReference type="GO" id="GO:0016020">
    <property type="term" value="C:membrane"/>
    <property type="evidence" value="ECO:0007669"/>
    <property type="project" value="TreeGrafter"/>
</dbReference>
<reference evidence="2" key="1">
    <citation type="submission" date="2022-02" db="EMBL/GenBank/DDBJ databases">
        <title>Atlantic sturgeon de novo genome assembly.</title>
        <authorList>
            <person name="Stock M."/>
            <person name="Klopp C."/>
            <person name="Guiguen Y."/>
            <person name="Cabau C."/>
            <person name="Parinello H."/>
            <person name="Santidrian Yebra-Pimentel E."/>
            <person name="Kuhl H."/>
            <person name="Dirks R.P."/>
            <person name="Guessner J."/>
            <person name="Wuertz S."/>
            <person name="Du K."/>
            <person name="Schartl M."/>
        </authorList>
    </citation>
    <scope>NUCLEOTIDE SEQUENCE</scope>
    <source>
        <strain evidence="2">STURGEONOMICS-FGT-2020</strain>
        <tissue evidence="2">Whole blood</tissue>
    </source>
</reference>
<keyword evidence="3" id="KW-1185">Reference proteome</keyword>
<evidence type="ECO:0000259" key="1">
    <source>
        <dbReference type="PROSITE" id="PS50255"/>
    </source>
</evidence>
<protein>
    <submittedName>
        <fullName evidence="2">Acyl-CoA (8-3)-desaturase</fullName>
    </submittedName>
</protein>
<dbReference type="SUPFAM" id="SSF55856">
    <property type="entry name" value="Cytochrome b5-like heme/steroid binding domain"/>
    <property type="match status" value="1"/>
</dbReference>
<dbReference type="InterPro" id="IPR001199">
    <property type="entry name" value="Cyt_B5-like_heme/steroid-bd"/>
</dbReference>
<organism evidence="2 3">
    <name type="scientific">Acipenser oxyrinchus oxyrinchus</name>
    <dbReference type="NCBI Taxonomy" id="40147"/>
    <lineage>
        <taxon>Eukaryota</taxon>
        <taxon>Metazoa</taxon>
        <taxon>Chordata</taxon>
        <taxon>Craniata</taxon>
        <taxon>Vertebrata</taxon>
        <taxon>Euteleostomi</taxon>
        <taxon>Actinopterygii</taxon>
        <taxon>Chondrostei</taxon>
        <taxon>Acipenseriformes</taxon>
        <taxon>Acipenseridae</taxon>
        <taxon>Acipenser</taxon>
    </lineage>
</organism>
<dbReference type="InterPro" id="IPR012171">
    <property type="entry name" value="Fatty_acid_desaturase"/>
</dbReference>
<dbReference type="EMBL" id="JAGXEW010000021">
    <property type="protein sequence ID" value="KAK1159756.1"/>
    <property type="molecule type" value="Genomic_DNA"/>
</dbReference>
<dbReference type="PROSITE" id="PS50255">
    <property type="entry name" value="CYTOCHROME_B5_2"/>
    <property type="match status" value="1"/>
</dbReference>
<gene>
    <name evidence="2" type="primary">FADS1</name>
    <name evidence="2" type="ORF">AOXY_G21166</name>
</gene>
<dbReference type="GO" id="GO:0016717">
    <property type="term" value="F:oxidoreductase activity, acting on paired donors, with oxidation of a pair of donors resulting in the reduction of molecular oxygen to two molecules of water"/>
    <property type="evidence" value="ECO:0007669"/>
    <property type="project" value="TreeGrafter"/>
</dbReference>
<feature type="domain" description="Cytochrome b5 heme-binding" evidence="1">
    <location>
        <begin position="11"/>
        <end position="88"/>
    </location>
</feature>
<dbReference type="AlphaFoldDB" id="A0AAD8CZV0"/>
<proteinExistence type="predicted"/>
<dbReference type="Pfam" id="PF00173">
    <property type="entry name" value="Cyt-b5"/>
    <property type="match status" value="1"/>
</dbReference>